<dbReference type="OrthoDB" id="2392550at2759"/>
<reference evidence="3 4" key="1">
    <citation type="submission" date="2019-06" db="EMBL/GenBank/DDBJ databases">
        <title>Wine fermentation using esterase from Monascus purpureus.</title>
        <authorList>
            <person name="Geng C."/>
            <person name="Zhang Y."/>
        </authorList>
    </citation>
    <scope>NUCLEOTIDE SEQUENCE [LARGE SCALE GENOMIC DNA]</scope>
    <source>
        <strain evidence="3">HQ1</strain>
    </source>
</reference>
<feature type="domain" description="Borealin N-terminal" evidence="2">
    <location>
        <begin position="39"/>
        <end position="95"/>
    </location>
</feature>
<proteinExistence type="predicted"/>
<dbReference type="Pfam" id="PF10444">
    <property type="entry name" value="Nbl1_Borealin_N"/>
    <property type="match status" value="1"/>
</dbReference>
<comment type="caution">
    <text evidence="3">The sequence shown here is derived from an EMBL/GenBank/DDBJ whole genome shotgun (WGS) entry which is preliminary data.</text>
</comment>
<dbReference type="InterPro" id="IPR018851">
    <property type="entry name" value="Borealin_N"/>
</dbReference>
<dbReference type="Proteomes" id="UP000319663">
    <property type="component" value="Unassembled WGS sequence"/>
</dbReference>
<feature type="compositionally biased region" description="Low complexity" evidence="1">
    <location>
        <begin position="265"/>
        <end position="287"/>
    </location>
</feature>
<feature type="compositionally biased region" description="Low complexity" evidence="1">
    <location>
        <begin position="302"/>
        <end position="318"/>
    </location>
</feature>
<sequence>MAATKRKSSDTDVDAPHNENVRTPTGSPARKRLRITRNQKQALIDNLQLEITERARRLRAQYALQASDLKARIERRINRVPVGLRKARMGDLLEKHAAAALRAQQQTTAASKKPISPSKSRNITMVSIDYATNRSPARRTRKLSREGLYSDKENVPTARRPGEVLNNPKRRAKPGAAAGPSRVVSEEKGADYKILSPKSSNSRTYPHSPFRASPEKSRNPSYLSHPLSPLKPSSPLKAATGSVTGDNVRSQATKTGRSASNRAPSQAKRTTSRTASRTAAPSRAIRSPLSRPPTRQLERRGSTGTVSSTTSSGTAVVRPMRAATSTRKGTPASSSAAAMAAKKTTTSRNQASSVAAKRTTAAAARKPATPVAAENPSAGRRTLRRRV</sequence>
<protein>
    <recommendedName>
        <fullName evidence="2">Borealin N-terminal domain-containing protein</fullName>
    </recommendedName>
</protein>
<feature type="compositionally biased region" description="Low complexity" evidence="1">
    <location>
        <begin position="104"/>
        <end position="120"/>
    </location>
</feature>
<dbReference type="EMBL" id="VIFY01000075">
    <property type="protein sequence ID" value="TQB71735.1"/>
    <property type="molecule type" value="Genomic_DNA"/>
</dbReference>
<keyword evidence="4" id="KW-1185">Reference proteome</keyword>
<evidence type="ECO:0000313" key="3">
    <source>
        <dbReference type="EMBL" id="TQB71735.1"/>
    </source>
</evidence>
<feature type="region of interest" description="Disordered" evidence="1">
    <location>
        <begin position="104"/>
        <end position="387"/>
    </location>
</feature>
<gene>
    <name evidence="3" type="ORF">MPDQ_007316</name>
</gene>
<accession>A0A507QSE0</accession>
<organism evidence="3 4">
    <name type="scientific">Monascus purpureus</name>
    <name type="common">Red mold</name>
    <name type="synonym">Monascus anka</name>
    <dbReference type="NCBI Taxonomy" id="5098"/>
    <lineage>
        <taxon>Eukaryota</taxon>
        <taxon>Fungi</taxon>
        <taxon>Dikarya</taxon>
        <taxon>Ascomycota</taxon>
        <taxon>Pezizomycotina</taxon>
        <taxon>Eurotiomycetes</taxon>
        <taxon>Eurotiomycetidae</taxon>
        <taxon>Eurotiales</taxon>
        <taxon>Aspergillaceae</taxon>
        <taxon>Monascus</taxon>
    </lineage>
</organism>
<evidence type="ECO:0000259" key="2">
    <source>
        <dbReference type="Pfam" id="PF10444"/>
    </source>
</evidence>
<feature type="compositionally biased region" description="Polar residues" evidence="1">
    <location>
        <begin position="121"/>
        <end position="135"/>
    </location>
</feature>
<dbReference type="STRING" id="5098.A0A507QSE0"/>
<evidence type="ECO:0000256" key="1">
    <source>
        <dbReference type="SAM" id="MobiDB-lite"/>
    </source>
</evidence>
<feature type="compositionally biased region" description="Polar residues" evidence="1">
    <location>
        <begin position="241"/>
        <end position="264"/>
    </location>
</feature>
<name>A0A507QSE0_MONPU</name>
<feature type="compositionally biased region" description="Low complexity" evidence="1">
    <location>
        <begin position="220"/>
        <end position="236"/>
    </location>
</feature>
<feature type="compositionally biased region" description="Basic and acidic residues" evidence="1">
    <location>
        <begin position="143"/>
        <end position="154"/>
    </location>
</feature>
<evidence type="ECO:0000313" key="4">
    <source>
        <dbReference type="Proteomes" id="UP000319663"/>
    </source>
</evidence>
<feature type="compositionally biased region" description="Low complexity" evidence="1">
    <location>
        <begin position="330"/>
        <end position="373"/>
    </location>
</feature>
<feature type="compositionally biased region" description="Basic and acidic residues" evidence="1">
    <location>
        <begin position="7"/>
        <end position="20"/>
    </location>
</feature>
<dbReference type="AlphaFoldDB" id="A0A507QSE0"/>
<feature type="region of interest" description="Disordered" evidence="1">
    <location>
        <begin position="1"/>
        <end position="30"/>
    </location>
</feature>